<dbReference type="PANTHER" id="PTHR10015:SF206">
    <property type="entry name" value="HSF-TYPE DNA-BINDING DOMAIN-CONTAINING PROTEIN"/>
    <property type="match status" value="1"/>
</dbReference>
<keyword evidence="3" id="KW-0539">Nucleus</keyword>
<evidence type="ECO:0000256" key="4">
    <source>
        <dbReference type="RuleBase" id="RU004020"/>
    </source>
</evidence>
<evidence type="ECO:0000256" key="2">
    <source>
        <dbReference type="ARBA" id="ARBA00023125"/>
    </source>
</evidence>
<dbReference type="SMART" id="SM00415">
    <property type="entry name" value="HSF"/>
    <property type="match status" value="1"/>
</dbReference>
<evidence type="ECO:0000259" key="6">
    <source>
        <dbReference type="SMART" id="SM00415"/>
    </source>
</evidence>
<proteinExistence type="inferred from homology"/>
<evidence type="ECO:0000313" key="7">
    <source>
        <dbReference type="EMBL" id="CAE0415186.1"/>
    </source>
</evidence>
<feature type="compositionally biased region" description="Low complexity" evidence="5">
    <location>
        <begin position="236"/>
        <end position="258"/>
    </location>
</feature>
<dbReference type="EMBL" id="HBIM01015628">
    <property type="protein sequence ID" value="CAE0415186.1"/>
    <property type="molecule type" value="Transcribed_RNA"/>
</dbReference>
<dbReference type="PANTHER" id="PTHR10015">
    <property type="entry name" value="HEAT SHOCK TRANSCRIPTION FACTOR"/>
    <property type="match status" value="1"/>
</dbReference>
<sequence length="313" mass="35555">MEALLYQELLRLSRLEQEQRQEALQRELQRLQQHVAAAPPIAAAFSQVNPTPVSTTTTPMPPSTNGQQYTPEQQQRRSTYRDYSQLMPPLGHHDPTSLSQSMNFAERLHHLLSHRPDLESIIEWRPHGRAFKVYVPQLFALHVCPQYFGHNSYARFEQDLREHGFKQIPRGLDQNGYYHELFLKDRMFLCRHIKHQKTESHSNKHSKKPTKPSGLRDTKQTPSPPNAPALFTNDIPTMNTRTVPTGTVTPPTLATPRETTPTEEALIQQLPLGNQALARLLLQQVQTPTPLPSSAPVVSLNENALMALAGLMR</sequence>
<feature type="region of interest" description="Disordered" evidence="5">
    <location>
        <begin position="195"/>
        <end position="258"/>
    </location>
</feature>
<dbReference type="AlphaFoldDB" id="A0A7S3LCP9"/>
<dbReference type="InterPro" id="IPR036390">
    <property type="entry name" value="WH_DNA-bd_sf"/>
</dbReference>
<accession>A0A7S3LCP9</accession>
<evidence type="ECO:0000256" key="5">
    <source>
        <dbReference type="SAM" id="MobiDB-lite"/>
    </source>
</evidence>
<name>A0A7S3LCP9_9STRA</name>
<protein>
    <recommendedName>
        <fullName evidence="6">HSF-type DNA-binding domain-containing protein</fullName>
    </recommendedName>
</protein>
<feature type="compositionally biased region" description="Low complexity" evidence="5">
    <location>
        <begin position="48"/>
        <end position="58"/>
    </location>
</feature>
<dbReference type="FunFam" id="1.10.10.10:FF:000479">
    <property type="entry name" value="Predicted protein"/>
    <property type="match status" value="1"/>
</dbReference>
<dbReference type="GO" id="GO:0003700">
    <property type="term" value="F:DNA-binding transcription factor activity"/>
    <property type="evidence" value="ECO:0007669"/>
    <property type="project" value="InterPro"/>
</dbReference>
<feature type="region of interest" description="Disordered" evidence="5">
    <location>
        <begin position="48"/>
        <end position="79"/>
    </location>
</feature>
<dbReference type="Gene3D" id="1.10.10.10">
    <property type="entry name" value="Winged helix-like DNA-binding domain superfamily/Winged helix DNA-binding domain"/>
    <property type="match status" value="1"/>
</dbReference>
<keyword evidence="2" id="KW-0238">DNA-binding</keyword>
<comment type="similarity">
    <text evidence="4">Belongs to the HSF family.</text>
</comment>
<dbReference type="Pfam" id="PF00447">
    <property type="entry name" value="HSF_DNA-bind"/>
    <property type="match status" value="1"/>
</dbReference>
<evidence type="ECO:0000256" key="3">
    <source>
        <dbReference type="ARBA" id="ARBA00023242"/>
    </source>
</evidence>
<reference evidence="7" key="1">
    <citation type="submission" date="2021-01" db="EMBL/GenBank/DDBJ databases">
        <authorList>
            <person name="Corre E."/>
            <person name="Pelletier E."/>
            <person name="Niang G."/>
            <person name="Scheremetjew M."/>
            <person name="Finn R."/>
            <person name="Kale V."/>
            <person name="Holt S."/>
            <person name="Cochrane G."/>
            <person name="Meng A."/>
            <person name="Brown T."/>
            <person name="Cohen L."/>
        </authorList>
    </citation>
    <scope>NUCLEOTIDE SEQUENCE</scope>
    <source>
        <strain evidence="7">CCMP127</strain>
    </source>
</reference>
<comment type="subcellular location">
    <subcellularLocation>
        <location evidence="1">Nucleus</location>
    </subcellularLocation>
</comment>
<gene>
    <name evidence="7" type="ORF">ACOF00016_LOCUS12323</name>
</gene>
<feature type="domain" description="HSF-type DNA-binding" evidence="6">
    <location>
        <begin position="100"/>
        <end position="196"/>
    </location>
</feature>
<dbReference type="GO" id="GO:0043565">
    <property type="term" value="F:sequence-specific DNA binding"/>
    <property type="evidence" value="ECO:0007669"/>
    <property type="project" value="InterPro"/>
</dbReference>
<evidence type="ECO:0000256" key="1">
    <source>
        <dbReference type="ARBA" id="ARBA00004123"/>
    </source>
</evidence>
<organism evidence="7">
    <name type="scientific">Amphora coffeiformis</name>
    <dbReference type="NCBI Taxonomy" id="265554"/>
    <lineage>
        <taxon>Eukaryota</taxon>
        <taxon>Sar</taxon>
        <taxon>Stramenopiles</taxon>
        <taxon>Ochrophyta</taxon>
        <taxon>Bacillariophyta</taxon>
        <taxon>Bacillariophyceae</taxon>
        <taxon>Bacillariophycidae</taxon>
        <taxon>Thalassiophysales</taxon>
        <taxon>Catenulaceae</taxon>
        <taxon>Amphora</taxon>
    </lineage>
</organism>
<dbReference type="InterPro" id="IPR000232">
    <property type="entry name" value="HSF_DNA-bd"/>
</dbReference>
<dbReference type="SUPFAM" id="SSF46785">
    <property type="entry name" value="Winged helix' DNA-binding domain"/>
    <property type="match status" value="1"/>
</dbReference>
<dbReference type="InterPro" id="IPR036388">
    <property type="entry name" value="WH-like_DNA-bd_sf"/>
</dbReference>
<dbReference type="GO" id="GO:0005634">
    <property type="term" value="C:nucleus"/>
    <property type="evidence" value="ECO:0007669"/>
    <property type="project" value="UniProtKB-SubCell"/>
</dbReference>
<feature type="compositionally biased region" description="Polar residues" evidence="5">
    <location>
        <begin position="66"/>
        <end position="77"/>
    </location>
</feature>